<dbReference type="NCBIfam" id="NF033179">
    <property type="entry name" value="TnsA_like_Actin"/>
    <property type="match status" value="1"/>
</dbReference>
<comment type="caution">
    <text evidence="1">The sequence shown here is derived from an EMBL/GenBank/DDBJ whole genome shotgun (WGS) entry which is preliminary data.</text>
</comment>
<protein>
    <submittedName>
        <fullName evidence="1">TnsA-like heteromeric transposase endonuclease subunit</fullName>
    </submittedName>
</protein>
<proteinExistence type="predicted"/>
<gene>
    <name evidence="1" type="ORF">ACFYTH_34170</name>
</gene>
<reference evidence="1 2" key="1">
    <citation type="submission" date="2024-10" db="EMBL/GenBank/DDBJ databases">
        <title>The Natural Products Discovery Center: Release of the First 8490 Sequenced Strains for Exploring Actinobacteria Biosynthetic Diversity.</title>
        <authorList>
            <person name="Kalkreuter E."/>
            <person name="Kautsar S.A."/>
            <person name="Yang D."/>
            <person name="Bader C.D."/>
            <person name="Teijaro C.N."/>
            <person name="Fluegel L."/>
            <person name="Davis C.M."/>
            <person name="Simpson J.R."/>
            <person name="Lauterbach L."/>
            <person name="Steele A.D."/>
            <person name="Gui C."/>
            <person name="Meng S."/>
            <person name="Li G."/>
            <person name="Viehrig K."/>
            <person name="Ye F."/>
            <person name="Su P."/>
            <person name="Kiefer A.F."/>
            <person name="Nichols A."/>
            <person name="Cepeda A.J."/>
            <person name="Yan W."/>
            <person name="Fan B."/>
            <person name="Jiang Y."/>
            <person name="Adhikari A."/>
            <person name="Zheng C.-J."/>
            <person name="Schuster L."/>
            <person name="Cowan T.M."/>
            <person name="Smanski M.J."/>
            <person name="Chevrette M.G."/>
            <person name="De Carvalho L.P.S."/>
            <person name="Shen B."/>
        </authorList>
    </citation>
    <scope>NUCLEOTIDE SEQUENCE [LARGE SCALE GENOMIC DNA]</scope>
    <source>
        <strain evidence="1 2">NPDC004550</strain>
    </source>
</reference>
<keyword evidence="2" id="KW-1185">Reference proteome</keyword>
<dbReference type="RefSeq" id="WP_387255987.1">
    <property type="nucleotide sequence ID" value="NZ_JBIALX010000027.1"/>
</dbReference>
<dbReference type="InterPro" id="IPR048000">
    <property type="entry name" value="TnsA-like"/>
</dbReference>
<dbReference type="Proteomes" id="UP001601521">
    <property type="component" value="Unassembled WGS sequence"/>
</dbReference>
<name>A0ABW6NTI3_9NOCA</name>
<accession>A0ABW6NTI3</accession>
<dbReference type="EMBL" id="JBIALX010000027">
    <property type="protein sequence ID" value="MFF0458424.1"/>
    <property type="molecule type" value="Genomic_DNA"/>
</dbReference>
<evidence type="ECO:0000313" key="2">
    <source>
        <dbReference type="Proteomes" id="UP001601521"/>
    </source>
</evidence>
<organism evidence="1 2">
    <name type="scientific">Nocardia africana</name>
    <dbReference type="NCBI Taxonomy" id="134964"/>
    <lineage>
        <taxon>Bacteria</taxon>
        <taxon>Bacillati</taxon>
        <taxon>Actinomycetota</taxon>
        <taxon>Actinomycetes</taxon>
        <taxon>Mycobacteriales</taxon>
        <taxon>Nocardiaceae</taxon>
        <taxon>Nocardia</taxon>
    </lineage>
</organism>
<sequence length="295" mass="32488">MFDCGFSLILRQPCGAARLVRILRRVDDRQLSLGVRVFAMSETLFERTVLTGTAAESTVSVRYRESSGRFVDTVLIRLPVADVLSGLPVREFRAWRGRRHYSGWYWSATTRAHVVYESRLELARILVADHDPAVVGIAAQPFLLEGDDGGAVRRHVPDLLLARADGSLVVVDVKAAARLDDPKVVAQFGWTRRVCDRHGFEFEVWSGADAVVLANLRFLAGYRREGTVAAEAVEAVLGAVTAPVRIGDLERSLSKLLPPWSIRPAVLHLLWRSVLRADLSRPLDGDAVVAAGVMA</sequence>
<evidence type="ECO:0000313" key="1">
    <source>
        <dbReference type="EMBL" id="MFF0458424.1"/>
    </source>
</evidence>